<reference evidence="3" key="1">
    <citation type="submission" date="2016-06" db="EMBL/GenBank/DDBJ databases">
        <authorList>
            <person name="Sutton G."/>
            <person name="Brinkac L."/>
            <person name="Sanka R."/>
            <person name="Adams M."/>
            <person name="Lau E."/>
            <person name="Mehaffy C."/>
            <person name="Tameris M."/>
            <person name="Hatherill M."/>
            <person name="Hanekom W."/>
            <person name="Mahomed H."/>
            <person name="Mcshane H."/>
        </authorList>
    </citation>
    <scope>NUCLEOTIDE SEQUENCE [LARGE SCALE GENOMIC DNA]</scope>
    <source>
        <strain evidence="3">852002-10433_SCH5171157</strain>
    </source>
</reference>
<evidence type="ECO:0000313" key="2">
    <source>
        <dbReference type="EMBL" id="OBB80193.1"/>
    </source>
</evidence>
<protein>
    <recommendedName>
        <fullName evidence="1">TrwC relaxase domain-containing protein</fullName>
    </recommendedName>
</protein>
<dbReference type="NCBIfam" id="NF041492">
    <property type="entry name" value="MobF"/>
    <property type="match status" value="1"/>
</dbReference>
<proteinExistence type="predicted"/>
<organism evidence="2 3">
    <name type="scientific">Mycolicibacterium peregrinum</name>
    <name type="common">Mycobacterium peregrinum</name>
    <dbReference type="NCBI Taxonomy" id="43304"/>
    <lineage>
        <taxon>Bacteria</taxon>
        <taxon>Bacillati</taxon>
        <taxon>Actinomycetota</taxon>
        <taxon>Actinomycetes</taxon>
        <taxon>Mycobacteriales</taxon>
        <taxon>Mycobacteriaceae</taxon>
        <taxon>Mycolicibacterium</taxon>
    </lineage>
</organism>
<dbReference type="Pfam" id="PF08751">
    <property type="entry name" value="TrwC"/>
    <property type="match status" value="1"/>
</dbReference>
<evidence type="ECO:0000259" key="1">
    <source>
        <dbReference type="Pfam" id="PF08751"/>
    </source>
</evidence>
<gene>
    <name evidence="2" type="ORF">A5779_11740</name>
</gene>
<dbReference type="Pfam" id="PF13604">
    <property type="entry name" value="AAA_30"/>
    <property type="match status" value="2"/>
</dbReference>
<dbReference type="InterPro" id="IPR027417">
    <property type="entry name" value="P-loop_NTPase"/>
</dbReference>
<accession>A0A1A0VAD0</accession>
<comment type="caution">
    <text evidence="2">The sequence shown here is derived from an EMBL/GenBank/DDBJ whole genome shotgun (WGS) entry which is preliminary data.</text>
</comment>
<dbReference type="Proteomes" id="UP000094008">
    <property type="component" value="Unassembled WGS sequence"/>
</dbReference>
<dbReference type="SUPFAM" id="SSF52540">
    <property type="entry name" value="P-loop containing nucleoside triphosphate hydrolases"/>
    <property type="match status" value="2"/>
</dbReference>
<dbReference type="SUPFAM" id="SSF55464">
    <property type="entry name" value="Origin of replication-binding domain, RBD-like"/>
    <property type="match status" value="1"/>
</dbReference>
<dbReference type="RefSeq" id="WP_064887739.1">
    <property type="nucleotide sequence ID" value="NZ_LZSY01000195.1"/>
</dbReference>
<dbReference type="InterPro" id="IPR014862">
    <property type="entry name" value="TrwC"/>
</dbReference>
<dbReference type="EMBL" id="LZSY01000195">
    <property type="protein sequence ID" value="OBB80193.1"/>
    <property type="molecule type" value="Genomic_DNA"/>
</dbReference>
<feature type="domain" description="TrwC relaxase" evidence="1">
    <location>
        <begin position="8"/>
        <end position="431"/>
    </location>
</feature>
<evidence type="ECO:0000313" key="3">
    <source>
        <dbReference type="Proteomes" id="UP000094008"/>
    </source>
</evidence>
<name>A0A1A0VAD0_MYCPR</name>
<sequence length="1978" mass="214925">MSGHKLTAGDGYLYLIRQVAAADGTDKGRTSLSSYYSEKGESPGRWIGRGMESLTAPEGRNPMVVSGEDLWTVERGSEVTEDQMKAIFGLGLHPNAAALVKELIAQGTPKHAALEAVKLGRPFHINDGQSPLQKRLAIAYRDHNLSQAEHWNAPIAEEIRAKMRTTIATEMFTETYGRPPAGSRELAGFIARETREKTTSVAGYDFTFTPHKSASVLWAVAPRPIAKIIEECHHRAVNDALAFMQDNAAFTRIGTGGVAQIDTEGFIAAAFTHRDSRAGDPNLHTHVAVSGKVRATGADGIPRWLALDGRPIFKSMVAASEVYNTRFQGYMIEGLPIGYAERKSEVRGKRPVREIVGIPDSLIDLMSSRRAAIQHRYYELAKQFQRDHGREPTTPEAIALSQRATLETRQAKHEPRSHAEQRQQWHTQVVEHLGGQDELTAMLANVLSGRQQAGPEVTAEWINDQAAAVIEVVSGARSTWQRTHVYAEALRLVRKHDSIVADHTVADAIAAAALSEPHSVAHARDIDADLGEPEALRRADGASVYSTHGTALFTSPEIKAAERRIIAFAQRLDGRRVSNEAVELALLEQKARGQTLNDGQEAMVRHMATSGARLALALAPGGTGKTTAMATLARAWMEEGGNVIGLSPSASAAQILRNDMHEQGIEIPADTVDKLVWLDSNIDAAADDPARTWFDTIGPDTLLIIDEAGKTGTLALDTVKRIAEERGASIRTIGDDKQLASISAGGILRDVALTAGSVTLTEVMRFRSRAEAAVTLALRDGDPTALSYYADNNRIHVASEKTAADTAFERWRADLAKGWDSLLLAPTNETVAELNERARLERLDRLNATGDGLSEDQGEVVELSDGLHASVGDVVATRENNRRLRLGGGRDFVRNGYRWTVTKIGTRGSLTVSQLHTNQTVTLPGWYVRQHVTLGYAATIDTTQGATAGTSKVTGTCHIVGSETLTRQQLYVAASRAKDETHIYLSTAEDDPHRVLTTKALHPDTALDVLTGVLARDGAQRSATTEAREALDPFHRLGAAAGRYADALGTGAEHLIGTAAVLAIESQAAQIYAGLTEYPAWPVLRKHLALLQLMGDDPHERLTTAINERELDSAADIAAVLDWRLDRSGQHSTGVGPLRWLPSIPQELQDHPEWGECLSARAQLVSTLAESIRTTAKTWDATTAPAWARPLIAQKPGLVAELAVFRAANNVDEADTRVAGPPQYQVRTRHIQRRLETSANEALGLSGQPTGRWNTLVDEIDPRVRRDPYWPQLSAHLSTIERTGVNLRQLLTDAAAQGPLPDEMPGAALWWRLSGTLTPAALELPHAGLRPAWLPDLHTIFGSTLAEAISGDPAFPGLVAAINAADPARWTPSDLLHVAREHLLDTDHQPPLRADEYARLLTYSIDLFTPTHPFDHLPAPAEQPPTPAELEELLHHHPDPHQPQPPSFGDEHVLDDDDLLERLGYIELNPADLDELLPPDPLDELHWSDSAFEGLSFDDLATERPVLQPLTPALANVAELRTAWRAADDHVHQLKARIDAGQGPAVLAAAEKLTSLAARADADRPYQLAVLEVVGRWQDAEATYEEALQRVSWARDQIAQLQADPGADPLDLASAQAGLRLATMALPATSPAQRFQSELAAAIEARAHAAGGADKIVTRDDVDRARREAEDADRAALQAARAHRRRISTGLDRAESSAAAAFAEAHSRSAERIVERIDALRTELSVLRAAGDYDPQRSLTLSPTATEHLPPLAARGITSLGANGFTLTPVHGGDRSEALAAMSVLHAAAAACDRKVLWCQPTDSAASDIETAEVADTIATVEQTQHNLTQGTWELPANSLVVIDHAADVEPSTIADITEHAARHGATVLLLDSGETRWPPSPSSALLKLLHEDLPWSATLSVEANVPPQRPQQLDLQPVLAQAAHYNTDVLPPEVCDAIDERQRLREAHRISHRVHNMVWRTADTREHERRDDRDMSL</sequence>
<dbReference type="OrthoDB" id="4524286at2"/>
<dbReference type="Gene3D" id="3.40.50.300">
    <property type="entry name" value="P-loop containing nucleotide triphosphate hydrolases"/>
    <property type="match status" value="2"/>
</dbReference>